<dbReference type="PANTHER" id="PTHR16897">
    <property type="entry name" value="OS10G0105400 PROTEIN"/>
    <property type="match status" value="1"/>
</dbReference>
<evidence type="ECO:0000313" key="2">
    <source>
        <dbReference type="Proteomes" id="UP001165289"/>
    </source>
</evidence>
<name>A0AAV7K7V8_9METZ</name>
<accession>A0AAV7K7V8</accession>
<comment type="caution">
    <text evidence="1">The sequence shown here is derived from an EMBL/GenBank/DDBJ whole genome shotgun (WGS) entry which is preliminary data.</text>
</comment>
<dbReference type="SUPFAM" id="SSF49265">
    <property type="entry name" value="Fibronectin type III"/>
    <property type="match status" value="2"/>
</dbReference>
<sequence length="1517" mass="169029">MYISRFLSLSGHYRTNLPTIIHKKRNSLKTSLTVFPLFTGAVVQSISLETGVRYYSLVRACNKAGLCVTASSDGFLVDISPPIAGIVWDGFSAVDQDFQSYRWVVGAHWYGFHDTESGIQKFEWCVGTQPGECDIRTWMNIYKSEYAFLTLRDTNTSVELPLNTIIYSTVKIYNNVGLSAQSSSDGFLIDDTFPFFTQQPTFNLTLGSIVPGTQIYKTYLRIMWNSNDTISHVISHRVTVHAHVSNISAVAAQNIGNEQQVLFSELELVDGVRYFVRVTACDQSHLCNSSSSDLSVLIDTTPPTVGTFAFDTFTLHNQLNRTLPGTMTWENVNGLGQLQLAWLGFADPHSGISNYSIIVGSGYTQDDLSGGIIVVVDNTTTENEILQATIQLNAELSTHDPNNVIYISIWALNGVGLRSETNQLSFLVTPSADLQDQGILEHQRLDCTIASFYQECTCAALRRLCAARTGNETTQECQPVTSDPYLNISNIVNFHRINEDHNALVTPSLSLLAGSWAFNSVGTEVFTRYQISVGRKAGPGEGLFNIQTENIWFDVGLETFASLSLSALNKILTSNTDYSFYVRAWVDYSTCYIFQSQVIRVDITPPQLANRYRPTDVINSTSTTDIDYQSSTDTVMFNWNRVFFDAESGLDYYEVSLGTTEGGSSLSYGFIRLASTVTFYEFTGLSLTAGRRYYSTVCAYNTVGFQTCLSTDGVLIDTEIPLVGVVTDGVTLHDLRYQNFTTSLGGRWHGFVDLHSFIRYYEWAIGTSPYSDSNDDFKNVMTWERAGLNLTMRREGLSLQHNTMYYVTVRAVDAAGFTSDAVSSNGVLIDTTSPQLMECDQLILEEDFEAFTYRLNDELPVLASNQSILTEPVYDTTPCTCRCSTASHTVVLDFQSHCCCACGVISLNTGIQPGIFHTSYVDQQAYLQQLTHCCCSYTNTQFDDEYHDCICDIEDITADQLGGYVVMGNWELKNNSLSQTLSDSQFIPRSGDRSFLLRDAIITKQFFLDAGVLHNIVFYANYLGVRGNSILTPPKGRVMGAGIDHVFDLNSHIWESSLAYGWRRFAYQFVPRVSTVDFTFEPYDSSYTIVLDDIAIFRCVEVSSSTKGVTLYDTYYTTPNLLQASWVMYDPESAMNFYYWAIGTISGGQQLLPYTLIGNTSQVSAMHLDMQQGTTVYVSAVGINNALLSNFTVSIGVNVELTAPILPGVWDGPGDEDIDYQLLSTTVYMGYDIPYDRESGIKSCEWAVGQSKGSANVLEYMKIPDYTVGHVQASHEMFADDTTLYSTLRCFNGADLEATITTNGFTIVNEPPISDGASVTVIYPQYTPFPKRGNYQATSDHVQFYWEGFQDVTGLESYECRIAGKFTAIIDWVNVGLVHQAYFDDLKLVDRQIYYIYVRAINMVGLKSEPVYASFYVDIKPPSIIGYIRTSWDRRGYLNIDWTDSFSHTSDLKYEFIMGDPPGSDSVKSRLSTGLSTLQLPPSEVNPYSFYSVTVTAITISGLTNTISRLVYPASDS</sequence>
<keyword evidence="2" id="KW-1185">Reference proteome</keyword>
<dbReference type="PANTHER" id="PTHR16897:SF2">
    <property type="entry name" value="OS03G0226600 PROTEIN"/>
    <property type="match status" value="1"/>
</dbReference>
<proteinExistence type="predicted"/>
<dbReference type="EMBL" id="JAKMXF010000144">
    <property type="protein sequence ID" value="KAI6656584.1"/>
    <property type="molecule type" value="Genomic_DNA"/>
</dbReference>
<dbReference type="Proteomes" id="UP001165289">
    <property type="component" value="Unassembled WGS sequence"/>
</dbReference>
<organism evidence="1 2">
    <name type="scientific">Oopsacas minuta</name>
    <dbReference type="NCBI Taxonomy" id="111878"/>
    <lineage>
        <taxon>Eukaryota</taxon>
        <taxon>Metazoa</taxon>
        <taxon>Porifera</taxon>
        <taxon>Hexactinellida</taxon>
        <taxon>Hexasterophora</taxon>
        <taxon>Lyssacinosida</taxon>
        <taxon>Leucopsacidae</taxon>
        <taxon>Oopsacas</taxon>
    </lineage>
</organism>
<gene>
    <name evidence="1" type="ORF">LOD99_1379</name>
</gene>
<protein>
    <submittedName>
        <fullName evidence="1">Uncharacterized protein</fullName>
    </submittedName>
</protein>
<reference evidence="1 2" key="1">
    <citation type="journal article" date="2023" name="BMC Biol.">
        <title>The compact genome of the sponge Oopsacas minuta (Hexactinellida) is lacking key metazoan core genes.</title>
        <authorList>
            <person name="Santini S."/>
            <person name="Schenkelaars Q."/>
            <person name="Jourda C."/>
            <person name="Duchesne M."/>
            <person name="Belahbib H."/>
            <person name="Rocher C."/>
            <person name="Selva M."/>
            <person name="Riesgo A."/>
            <person name="Vervoort M."/>
            <person name="Leys S.P."/>
            <person name="Kodjabachian L."/>
            <person name="Le Bivic A."/>
            <person name="Borchiellini C."/>
            <person name="Claverie J.M."/>
            <person name="Renard E."/>
        </authorList>
    </citation>
    <scope>NUCLEOTIDE SEQUENCE [LARGE SCALE GENOMIC DNA]</scope>
    <source>
        <strain evidence="1">SPO-2</strain>
    </source>
</reference>
<evidence type="ECO:0000313" key="1">
    <source>
        <dbReference type="EMBL" id="KAI6656584.1"/>
    </source>
</evidence>
<dbReference type="InterPro" id="IPR036116">
    <property type="entry name" value="FN3_sf"/>
</dbReference>